<keyword evidence="4" id="KW-1185">Reference proteome</keyword>
<dbReference type="CDD" id="cd00293">
    <property type="entry name" value="USP-like"/>
    <property type="match status" value="1"/>
</dbReference>
<reference evidence="3 4" key="1">
    <citation type="submission" date="2020-08" db="EMBL/GenBank/DDBJ databases">
        <title>Genomic Encyclopedia of Type Strains, Phase IV (KMG-IV): sequencing the most valuable type-strain genomes for metagenomic binning, comparative biology and taxonomic classification.</title>
        <authorList>
            <person name="Goeker M."/>
        </authorList>
    </citation>
    <scope>NUCLEOTIDE SEQUENCE [LARGE SCALE GENOMIC DNA]</scope>
    <source>
        <strain evidence="3 4">DSM 105074</strain>
    </source>
</reference>
<evidence type="ECO:0000259" key="2">
    <source>
        <dbReference type="Pfam" id="PF00582"/>
    </source>
</evidence>
<evidence type="ECO:0000313" key="3">
    <source>
        <dbReference type="EMBL" id="MBB5283412.1"/>
    </source>
</evidence>
<sequence length="283" mass="32303">MKRILVPTDFSPTAEKAFRYALELAAQREGKVYLFHVYTPVESPFIETVEVRREYNLEREQALMHDLHRLRDQLQPQYPQVSVTVVLARSPLVQSTLRFCHENNIDLLVMGTQGASGLKKVLLGTIAARLLEKTEVPLLLVPEEFAWKKPRELVIATTTPQVDLTALSTASQLADCFDARLTAVHLVAGEVEELEKVQEEFSRHTQQLSLELEVPSLSGKVLRNWSISEGLETLHEEVPYDLLVMVKRKKTFLQYFYQESLTQHMAYLTRLPLLVIPPTPLSN</sequence>
<dbReference type="Pfam" id="PF00582">
    <property type="entry name" value="Usp"/>
    <property type="match status" value="1"/>
</dbReference>
<dbReference type="PRINTS" id="PR01438">
    <property type="entry name" value="UNVRSLSTRESS"/>
</dbReference>
<dbReference type="SUPFAM" id="SSF52402">
    <property type="entry name" value="Adenine nucleotide alpha hydrolases-like"/>
    <property type="match status" value="2"/>
</dbReference>
<evidence type="ECO:0000313" key="4">
    <source>
        <dbReference type="Proteomes" id="UP000557307"/>
    </source>
</evidence>
<dbReference type="InterPro" id="IPR006015">
    <property type="entry name" value="Universal_stress_UspA"/>
</dbReference>
<comment type="similarity">
    <text evidence="1">Belongs to the universal stress protein A family.</text>
</comment>
<dbReference type="InterPro" id="IPR014729">
    <property type="entry name" value="Rossmann-like_a/b/a_fold"/>
</dbReference>
<comment type="caution">
    <text evidence="3">The sequence shown here is derived from an EMBL/GenBank/DDBJ whole genome shotgun (WGS) entry which is preliminary data.</text>
</comment>
<dbReference type="Proteomes" id="UP000557307">
    <property type="component" value="Unassembled WGS sequence"/>
</dbReference>
<accession>A0A840TPC7</accession>
<feature type="domain" description="UspA" evidence="2">
    <location>
        <begin position="1"/>
        <end position="142"/>
    </location>
</feature>
<proteinExistence type="inferred from homology"/>
<dbReference type="PANTHER" id="PTHR46268:SF6">
    <property type="entry name" value="UNIVERSAL STRESS PROTEIN UP12"/>
    <property type="match status" value="1"/>
</dbReference>
<protein>
    <submittedName>
        <fullName evidence="3">Nucleotide-binding universal stress UspA family protein</fullName>
    </submittedName>
</protein>
<dbReference type="Gene3D" id="3.40.50.620">
    <property type="entry name" value="HUPs"/>
    <property type="match status" value="2"/>
</dbReference>
<dbReference type="EMBL" id="JACHGF010000002">
    <property type="protein sequence ID" value="MBB5283412.1"/>
    <property type="molecule type" value="Genomic_DNA"/>
</dbReference>
<evidence type="ECO:0000256" key="1">
    <source>
        <dbReference type="ARBA" id="ARBA00008791"/>
    </source>
</evidence>
<dbReference type="PANTHER" id="PTHR46268">
    <property type="entry name" value="STRESS RESPONSE PROTEIN NHAX"/>
    <property type="match status" value="1"/>
</dbReference>
<organism evidence="3 4">
    <name type="scientific">Rhabdobacter roseus</name>
    <dbReference type="NCBI Taxonomy" id="1655419"/>
    <lineage>
        <taxon>Bacteria</taxon>
        <taxon>Pseudomonadati</taxon>
        <taxon>Bacteroidota</taxon>
        <taxon>Cytophagia</taxon>
        <taxon>Cytophagales</taxon>
        <taxon>Cytophagaceae</taxon>
        <taxon>Rhabdobacter</taxon>
    </lineage>
</organism>
<dbReference type="RefSeq" id="WP_184172782.1">
    <property type="nucleotide sequence ID" value="NZ_JACHGF010000002.1"/>
</dbReference>
<name>A0A840TPC7_9BACT</name>
<dbReference type="AlphaFoldDB" id="A0A840TPC7"/>
<dbReference type="InterPro" id="IPR006016">
    <property type="entry name" value="UspA"/>
</dbReference>
<gene>
    <name evidence="3" type="ORF">HNQ92_001538</name>
</gene>